<name>A0ABX9IFD5_9FLAO</name>
<gene>
    <name evidence="1" type="ORF">DRF57_23495</name>
</gene>
<accession>A0ABX9IFD5</accession>
<dbReference type="EMBL" id="QNUF01000093">
    <property type="protein sequence ID" value="REC67388.1"/>
    <property type="molecule type" value="Genomic_DNA"/>
</dbReference>
<evidence type="ECO:0000313" key="2">
    <source>
        <dbReference type="Proteomes" id="UP000256491"/>
    </source>
</evidence>
<organism evidence="1 2">
    <name type="scientific">Chryseobacterium rhizosphaerae</name>
    <dbReference type="NCBI Taxonomy" id="395937"/>
    <lineage>
        <taxon>Bacteria</taxon>
        <taxon>Pseudomonadati</taxon>
        <taxon>Bacteroidota</taxon>
        <taxon>Flavobacteriia</taxon>
        <taxon>Flavobacteriales</taxon>
        <taxon>Weeksellaceae</taxon>
        <taxon>Chryseobacterium group</taxon>
        <taxon>Chryseobacterium</taxon>
    </lineage>
</organism>
<comment type="caution">
    <text evidence="1">The sequence shown here is derived from an EMBL/GenBank/DDBJ whole genome shotgun (WGS) entry which is preliminary data.</text>
</comment>
<feature type="non-terminal residue" evidence="1">
    <location>
        <position position="1"/>
    </location>
</feature>
<protein>
    <submittedName>
        <fullName evidence="1">Uncharacterized protein</fullName>
    </submittedName>
</protein>
<reference evidence="1 2" key="1">
    <citation type="journal article" date="2010" name="Syst. Appl. Microbiol.">
        <title>Four new species of Chryseobacterium from the rhizosphere of coastal sand dune plants, Chryseobacterium elymi sp. nov., Chryseobacterium hagamense sp. nov., Chryseobacterium lathyri sp. nov. and Chryseobacterium rhizosphaerae sp. nov.</title>
        <authorList>
            <person name="Cho S.H."/>
            <person name="Lee K.S."/>
            <person name="Shin D.S."/>
            <person name="Han J.H."/>
            <person name="Park K.S."/>
            <person name="Lee C.H."/>
            <person name="Park K.H."/>
            <person name="Kim S.B."/>
        </authorList>
    </citation>
    <scope>NUCLEOTIDE SEQUENCE [LARGE SCALE GENOMIC DNA]</scope>
    <source>
        <strain evidence="1 2">KCTC 22548</strain>
    </source>
</reference>
<feature type="non-terminal residue" evidence="1">
    <location>
        <position position="153"/>
    </location>
</feature>
<sequence>EEVKGVQLNYSDYYSYNGQRLILKSGEYGRDGAEYVTEKYSNIKIKSVGAAAGWYGPEYWEVTFEDGSQAWYGRGADARIPTEYNISEWKDPQGNYISYSYIQGTRVAMISSISWGGNKDMNTPHMNTIQFVYNERELKEESYIQDLKSYQSK</sequence>
<keyword evidence="2" id="KW-1185">Reference proteome</keyword>
<proteinExistence type="predicted"/>
<dbReference type="RefSeq" id="WP_133297569.1">
    <property type="nucleotide sequence ID" value="NZ_QNUF01000093.1"/>
</dbReference>
<dbReference type="Proteomes" id="UP000256491">
    <property type="component" value="Unassembled WGS sequence"/>
</dbReference>
<evidence type="ECO:0000313" key="1">
    <source>
        <dbReference type="EMBL" id="REC67388.1"/>
    </source>
</evidence>